<feature type="transmembrane region" description="Helical" evidence="5">
    <location>
        <begin position="406"/>
        <end position="430"/>
    </location>
</feature>
<dbReference type="InterPro" id="IPR011701">
    <property type="entry name" value="MFS"/>
</dbReference>
<keyword evidence="4 5" id="KW-0472">Membrane</keyword>
<feature type="transmembrane region" description="Helical" evidence="5">
    <location>
        <begin position="313"/>
        <end position="331"/>
    </location>
</feature>
<feature type="transmembrane region" description="Helical" evidence="5">
    <location>
        <begin position="149"/>
        <end position="168"/>
    </location>
</feature>
<feature type="transmembrane region" description="Helical" evidence="5">
    <location>
        <begin position="278"/>
        <end position="301"/>
    </location>
</feature>
<dbReference type="InterPro" id="IPR020846">
    <property type="entry name" value="MFS_dom"/>
</dbReference>
<comment type="caution">
    <text evidence="7">The sequence shown here is derived from an EMBL/GenBank/DDBJ whole genome shotgun (WGS) entry which is preliminary data.</text>
</comment>
<evidence type="ECO:0000313" key="8">
    <source>
        <dbReference type="Proteomes" id="UP001501237"/>
    </source>
</evidence>
<dbReference type="CDD" id="cd17321">
    <property type="entry name" value="MFS_MMR_MDR_like"/>
    <property type="match status" value="1"/>
</dbReference>
<evidence type="ECO:0000256" key="4">
    <source>
        <dbReference type="ARBA" id="ARBA00023136"/>
    </source>
</evidence>
<evidence type="ECO:0000256" key="5">
    <source>
        <dbReference type="SAM" id="Phobius"/>
    </source>
</evidence>
<evidence type="ECO:0000256" key="1">
    <source>
        <dbReference type="ARBA" id="ARBA00004651"/>
    </source>
</evidence>
<sequence>MTQTLAQPPAGAERPARSGAVLAVLLTGLLMAMIDISIVNVALPSIASSLHASGADLQLVATGYTIVYAVLLVTGARLGARMGHGRAFRLGLAVFTLASLLCGLAWGTGALIAFRGMQGAGAAVMLPQVLSLIQRTFDGPARAVAMRRYAAVLAGGGVVGQVLGGALVSADLTDAAWRPVFLVNVPIGLVLLVAAGRILPSLPGPARGHDVPGLLVLSPAVLAFVVPLVLGHERGWPLWGWITLAGSAVLFGLFALTQRRSAAPLVPGRLLRLPGMRATILAMFVAMAVFAGTSIAMTLHFQGGLGYSALETGLAFLPTAIAFAFISLSWGRLPARHHRSLSTAGFAVASAGTAAQAAAFSGGGTHGWWLYPALAVGGLGMGAAFGPLMALLLTRVPPADAAEASGILGMVIQLSQVVGVATLGTLYLSLARTGGSAHAVTVTLLAAAALLLAGAACSFLLRTPVSR</sequence>
<feature type="transmembrane region" description="Helical" evidence="5">
    <location>
        <begin position="211"/>
        <end position="230"/>
    </location>
</feature>
<dbReference type="PANTHER" id="PTHR42718:SF39">
    <property type="entry name" value="ACTINORHODIN TRANSPORTER-RELATED"/>
    <property type="match status" value="1"/>
</dbReference>
<dbReference type="SUPFAM" id="SSF103473">
    <property type="entry name" value="MFS general substrate transporter"/>
    <property type="match status" value="1"/>
</dbReference>
<comment type="subcellular location">
    <subcellularLocation>
        <location evidence="1">Cell membrane</location>
        <topology evidence="1">Multi-pass membrane protein</topology>
    </subcellularLocation>
</comment>
<accession>A0ABP6Q251</accession>
<name>A0ABP6Q251_9ACTN</name>
<dbReference type="Proteomes" id="UP001501237">
    <property type="component" value="Unassembled WGS sequence"/>
</dbReference>
<dbReference type="PRINTS" id="PR01036">
    <property type="entry name" value="TCRTETB"/>
</dbReference>
<dbReference type="RefSeq" id="WP_344823163.1">
    <property type="nucleotide sequence ID" value="NZ_BAAAUV010000003.1"/>
</dbReference>
<evidence type="ECO:0000256" key="2">
    <source>
        <dbReference type="ARBA" id="ARBA00022692"/>
    </source>
</evidence>
<protein>
    <submittedName>
        <fullName evidence="7">MFS transporter</fullName>
    </submittedName>
</protein>
<keyword evidence="2 5" id="KW-0812">Transmembrane</keyword>
<dbReference type="Pfam" id="PF07690">
    <property type="entry name" value="MFS_1"/>
    <property type="match status" value="1"/>
</dbReference>
<keyword evidence="8" id="KW-1185">Reference proteome</keyword>
<feature type="transmembrane region" description="Helical" evidence="5">
    <location>
        <begin position="236"/>
        <end position="257"/>
    </location>
</feature>
<feature type="transmembrane region" description="Helical" evidence="5">
    <location>
        <begin position="59"/>
        <end position="80"/>
    </location>
</feature>
<feature type="transmembrane region" description="Helical" evidence="5">
    <location>
        <begin position="343"/>
        <end position="362"/>
    </location>
</feature>
<proteinExistence type="predicted"/>
<evidence type="ECO:0000256" key="3">
    <source>
        <dbReference type="ARBA" id="ARBA00022989"/>
    </source>
</evidence>
<feature type="domain" description="Major facilitator superfamily (MFS) profile" evidence="6">
    <location>
        <begin position="21"/>
        <end position="466"/>
    </location>
</feature>
<dbReference type="Gene3D" id="1.20.1720.10">
    <property type="entry name" value="Multidrug resistance protein D"/>
    <property type="match status" value="1"/>
</dbReference>
<feature type="transmembrane region" description="Helical" evidence="5">
    <location>
        <begin position="21"/>
        <end position="47"/>
    </location>
</feature>
<evidence type="ECO:0000313" key="7">
    <source>
        <dbReference type="EMBL" id="GAA3200088.1"/>
    </source>
</evidence>
<dbReference type="Gene3D" id="1.20.1250.20">
    <property type="entry name" value="MFS general substrate transporter like domains"/>
    <property type="match status" value="1"/>
</dbReference>
<reference evidence="8" key="1">
    <citation type="journal article" date="2019" name="Int. J. Syst. Evol. Microbiol.">
        <title>The Global Catalogue of Microorganisms (GCM) 10K type strain sequencing project: providing services to taxonomists for standard genome sequencing and annotation.</title>
        <authorList>
            <consortium name="The Broad Institute Genomics Platform"/>
            <consortium name="The Broad Institute Genome Sequencing Center for Infectious Disease"/>
            <person name="Wu L."/>
            <person name="Ma J."/>
        </authorList>
    </citation>
    <scope>NUCLEOTIDE SEQUENCE [LARGE SCALE GENOMIC DNA]</scope>
    <source>
        <strain evidence="8">JCM 9377</strain>
    </source>
</reference>
<dbReference type="EMBL" id="BAAAUV010000003">
    <property type="protein sequence ID" value="GAA3200088.1"/>
    <property type="molecule type" value="Genomic_DNA"/>
</dbReference>
<evidence type="ECO:0000259" key="6">
    <source>
        <dbReference type="PROSITE" id="PS50850"/>
    </source>
</evidence>
<dbReference type="PROSITE" id="PS50850">
    <property type="entry name" value="MFS"/>
    <property type="match status" value="1"/>
</dbReference>
<organism evidence="7 8">
    <name type="scientific">Actinocorallia longicatena</name>
    <dbReference type="NCBI Taxonomy" id="111803"/>
    <lineage>
        <taxon>Bacteria</taxon>
        <taxon>Bacillati</taxon>
        <taxon>Actinomycetota</taxon>
        <taxon>Actinomycetes</taxon>
        <taxon>Streptosporangiales</taxon>
        <taxon>Thermomonosporaceae</taxon>
        <taxon>Actinocorallia</taxon>
    </lineage>
</organism>
<keyword evidence="3 5" id="KW-1133">Transmembrane helix</keyword>
<feature type="transmembrane region" description="Helical" evidence="5">
    <location>
        <begin position="368"/>
        <end position="394"/>
    </location>
</feature>
<feature type="transmembrane region" description="Helical" evidence="5">
    <location>
        <begin position="120"/>
        <end position="137"/>
    </location>
</feature>
<dbReference type="InterPro" id="IPR036259">
    <property type="entry name" value="MFS_trans_sf"/>
</dbReference>
<feature type="transmembrane region" description="Helical" evidence="5">
    <location>
        <begin position="92"/>
        <end position="114"/>
    </location>
</feature>
<gene>
    <name evidence="7" type="ORF">GCM10010468_12540</name>
</gene>
<feature type="transmembrane region" description="Helical" evidence="5">
    <location>
        <begin position="180"/>
        <end position="199"/>
    </location>
</feature>
<dbReference type="PANTHER" id="PTHR42718">
    <property type="entry name" value="MAJOR FACILITATOR SUPERFAMILY MULTIDRUG TRANSPORTER MFSC"/>
    <property type="match status" value="1"/>
</dbReference>
<feature type="transmembrane region" description="Helical" evidence="5">
    <location>
        <begin position="436"/>
        <end position="461"/>
    </location>
</feature>